<dbReference type="Gramene" id="MELO3C010709.2.1">
    <property type="protein sequence ID" value="MELO3C010709.2.1"/>
    <property type="gene ID" value="MELO3C010709.2"/>
</dbReference>
<feature type="region of interest" description="Disordered" evidence="1">
    <location>
        <begin position="893"/>
        <end position="1053"/>
    </location>
</feature>
<feature type="region of interest" description="Disordered" evidence="1">
    <location>
        <begin position="1156"/>
        <end position="1192"/>
    </location>
</feature>
<feature type="compositionally biased region" description="Basic and acidic residues" evidence="1">
    <location>
        <begin position="1182"/>
        <end position="1192"/>
    </location>
</feature>
<reference evidence="2" key="1">
    <citation type="submission" date="2023-03" db="UniProtKB">
        <authorList>
            <consortium name="EnsemblPlants"/>
        </authorList>
    </citation>
    <scope>IDENTIFICATION</scope>
</reference>
<dbReference type="EnsemblPlants" id="MELO3C010709.2.1">
    <property type="protein sequence ID" value="MELO3C010709.2.1"/>
    <property type="gene ID" value="MELO3C010709.2"/>
</dbReference>
<feature type="compositionally biased region" description="Polar residues" evidence="1">
    <location>
        <begin position="839"/>
        <end position="857"/>
    </location>
</feature>
<protein>
    <submittedName>
        <fullName evidence="2">Uncharacterized protein</fullName>
    </submittedName>
</protein>
<feature type="region of interest" description="Disordered" evidence="1">
    <location>
        <begin position="694"/>
        <end position="809"/>
    </location>
</feature>
<organism evidence="2">
    <name type="scientific">Cucumis melo</name>
    <name type="common">Muskmelon</name>
    <dbReference type="NCBI Taxonomy" id="3656"/>
    <lineage>
        <taxon>Eukaryota</taxon>
        <taxon>Viridiplantae</taxon>
        <taxon>Streptophyta</taxon>
        <taxon>Embryophyta</taxon>
        <taxon>Tracheophyta</taxon>
        <taxon>Spermatophyta</taxon>
        <taxon>Magnoliopsida</taxon>
        <taxon>eudicotyledons</taxon>
        <taxon>Gunneridae</taxon>
        <taxon>Pentapetalae</taxon>
        <taxon>rosids</taxon>
        <taxon>fabids</taxon>
        <taxon>Cucurbitales</taxon>
        <taxon>Cucurbitaceae</taxon>
        <taxon>Benincaseae</taxon>
        <taxon>Cucumis</taxon>
    </lineage>
</organism>
<feature type="compositionally biased region" description="Polar residues" evidence="1">
    <location>
        <begin position="229"/>
        <end position="239"/>
    </location>
</feature>
<dbReference type="AlphaFoldDB" id="A0A9I9CZA5"/>
<feature type="compositionally biased region" description="Basic and acidic residues" evidence="1">
    <location>
        <begin position="973"/>
        <end position="988"/>
    </location>
</feature>
<feature type="compositionally biased region" description="Basic and acidic residues" evidence="1">
    <location>
        <begin position="733"/>
        <end position="744"/>
    </location>
</feature>
<feature type="compositionally biased region" description="Basic and acidic residues" evidence="1">
    <location>
        <begin position="799"/>
        <end position="809"/>
    </location>
</feature>
<feature type="region of interest" description="Disordered" evidence="1">
    <location>
        <begin position="829"/>
        <end position="864"/>
    </location>
</feature>
<proteinExistence type="predicted"/>
<feature type="compositionally biased region" description="Polar residues" evidence="1">
    <location>
        <begin position="751"/>
        <end position="761"/>
    </location>
</feature>
<sequence>MTIPDYSTCFVEAAASNNTVFVDTSLGTHLAMAVSDGDTVSDVKEKIEKEHPLCFPHLGTIKIHAIKVSRRGYFYHLSDSMYLKSAFVGYDDSWFLSIDASIVDDHSTDPNTGSVARNNHSEQLPNYDAQKLQDIVAQQYVNEEAPTDIYFDSCHSSKRDLMIKKAEVTHSVKNRSKHQLSRTRNDCEGFNETLESLPAVKQNHKSKKNKTILINGHKFANHTSDDNDQNPLPQVVGSSEKSREYAHNEVSDHPMMESKANVDEPGQISSSNTSDESESKNGRKLKYNLPDEAEIDGKNDKSKYPMDNTAFKVAAQAGSIAEKIRKTEMTIRVMNGVEENRDLVSESSKATSTSEYLPDKKQTPQVVIGSLSTEPYAHLLKTASSGVKKREKKSKFKLSGCPNQVVGLISSRVGDQQDASRESDIATVPSRDIEETSIPNLLETYARERQYESIDKTAESYAPPPVGESYGDKNNIELPNVQSIMDASDKPVVLGGMVDSEDLAFKSKDLADLQKSIGTSEDANNVQRNHLTCKTGKFVAILEARDSLEIADAKASMVENCPSSSWDGTDADANTKAMKISELVHLKGTAENVKHGKKKKIKKSRKSAEERQINLVTAGARDSAQDISTEIQSFTLGDNSCSKAEIGERNVSLRKGENTTNSTNTSILPDVRNINLDKPNISKVEPLLQTSKTQAVAKDMDGQVGKKTKKRPVASMKSTPDFQAESIGNEDSFSSKRNEREVKPCKKSKTVRSSPNPSHISESYEERYIEANRFSNTTKDGNSDKVDDVEVPSESNKVGIEENADRFQHESVKLQVDNLSREKSVNTLLKAKRKKKDPSASSATSLSMLNAQKSNENTENEGHCLTSNSSALKLHGSSSKDKCDAMLHVDNKLKKISRGGVKSSTSNEHKQKTSDSNQAARVREKVVDSSRDSTEMHSETSSLPKTKPKMKRSANMVNHDQKRKGRQSTGIGRPEDGGKSSQTGKKDVTQSQGRNMLLTPGGIFKDASSDSSEDEAGIVDSDASTRSPDNSQISDFSDGESNGSIDLERTNIPRSRRKNENVLHTFSVLTCTDAKMEVMNANCFLPISRCFFPIVFPCQLPTKDKKWSSFKVSMKCNIFAFSSIVYILHLPSSPENLTLDTILRSSSRYKKAKITASQLQQDDTESQPVDFVPDTSSLSGSQHEDERDSNFEAYRHGKIQPMAQRTEEIIIAI</sequence>
<evidence type="ECO:0000313" key="2">
    <source>
        <dbReference type="EnsemblPlants" id="MELO3C010709.2.1"/>
    </source>
</evidence>
<feature type="region of interest" description="Disordered" evidence="1">
    <location>
        <begin position="219"/>
        <end position="303"/>
    </location>
</feature>
<evidence type="ECO:0000256" key="1">
    <source>
        <dbReference type="SAM" id="MobiDB-lite"/>
    </source>
</evidence>
<feature type="compositionally biased region" description="Basic and acidic residues" evidence="1">
    <location>
        <begin position="240"/>
        <end position="262"/>
    </location>
</feature>
<feature type="compositionally biased region" description="Polar residues" evidence="1">
    <location>
        <begin position="1022"/>
        <end position="1044"/>
    </location>
</feature>
<accession>A0A9I9CZA5</accession>
<feature type="compositionally biased region" description="Basic and acidic residues" evidence="1">
    <location>
        <begin position="921"/>
        <end position="938"/>
    </location>
</feature>
<name>A0A9I9CZA5_CUCME</name>